<sequence length="73" mass="8395">MKRLDGDYYRYYRRLQVEIVTSMTDALLGIFATLTYMYSHLVNGALANSEFFAAVFKCPSGSPMSHTKRCSIW</sequence>
<reference evidence="2 3" key="1">
    <citation type="submission" date="2021-06" db="EMBL/GenBank/DDBJ databases">
        <title>Caerostris darwini draft genome.</title>
        <authorList>
            <person name="Kono N."/>
            <person name="Arakawa K."/>
        </authorList>
    </citation>
    <scope>NUCLEOTIDE SEQUENCE [LARGE SCALE GENOMIC DNA]</scope>
</reference>
<dbReference type="GO" id="GO:0006508">
    <property type="term" value="P:proteolysis"/>
    <property type="evidence" value="ECO:0007669"/>
    <property type="project" value="InterPro"/>
</dbReference>
<feature type="transmembrane region" description="Helical" evidence="1">
    <location>
        <begin position="20"/>
        <end position="39"/>
    </location>
</feature>
<dbReference type="SUPFAM" id="SSF55486">
    <property type="entry name" value="Metalloproteases ('zincins'), catalytic domain"/>
    <property type="match status" value="1"/>
</dbReference>
<evidence type="ECO:0000256" key="1">
    <source>
        <dbReference type="SAM" id="Phobius"/>
    </source>
</evidence>
<protein>
    <submittedName>
        <fullName evidence="2">Uncharacterized protein</fullName>
    </submittedName>
</protein>
<keyword evidence="1" id="KW-0812">Transmembrane</keyword>
<comment type="caution">
    <text evidence="2">The sequence shown here is derived from an EMBL/GenBank/DDBJ whole genome shotgun (WGS) entry which is preliminary data.</text>
</comment>
<dbReference type="PROSITE" id="PS51885">
    <property type="entry name" value="NEPRILYSIN"/>
    <property type="match status" value="1"/>
</dbReference>
<keyword evidence="1" id="KW-0472">Membrane</keyword>
<name>A0AAV4V819_9ARAC</name>
<gene>
    <name evidence="2" type="ORF">CDAR_22631</name>
</gene>
<keyword evidence="3" id="KW-1185">Reference proteome</keyword>
<keyword evidence="1" id="KW-1133">Transmembrane helix</keyword>
<evidence type="ECO:0000313" key="2">
    <source>
        <dbReference type="EMBL" id="GIY66385.1"/>
    </source>
</evidence>
<dbReference type="Proteomes" id="UP001054837">
    <property type="component" value="Unassembled WGS sequence"/>
</dbReference>
<dbReference type="InterPro" id="IPR024079">
    <property type="entry name" value="MetalloPept_cat_dom_sf"/>
</dbReference>
<proteinExistence type="predicted"/>
<accession>A0AAV4V819</accession>
<dbReference type="Gene3D" id="3.40.390.10">
    <property type="entry name" value="Collagenase (Catalytic Domain)"/>
    <property type="match status" value="1"/>
</dbReference>
<organism evidence="2 3">
    <name type="scientific">Caerostris darwini</name>
    <dbReference type="NCBI Taxonomy" id="1538125"/>
    <lineage>
        <taxon>Eukaryota</taxon>
        <taxon>Metazoa</taxon>
        <taxon>Ecdysozoa</taxon>
        <taxon>Arthropoda</taxon>
        <taxon>Chelicerata</taxon>
        <taxon>Arachnida</taxon>
        <taxon>Araneae</taxon>
        <taxon>Araneomorphae</taxon>
        <taxon>Entelegynae</taxon>
        <taxon>Araneoidea</taxon>
        <taxon>Araneidae</taxon>
        <taxon>Caerostris</taxon>
    </lineage>
</organism>
<evidence type="ECO:0000313" key="3">
    <source>
        <dbReference type="Proteomes" id="UP001054837"/>
    </source>
</evidence>
<dbReference type="InterPro" id="IPR000718">
    <property type="entry name" value="Peptidase_M13"/>
</dbReference>
<dbReference type="AlphaFoldDB" id="A0AAV4V819"/>
<dbReference type="GO" id="GO:0004222">
    <property type="term" value="F:metalloendopeptidase activity"/>
    <property type="evidence" value="ECO:0007669"/>
    <property type="project" value="InterPro"/>
</dbReference>
<dbReference type="EMBL" id="BPLQ01012583">
    <property type="protein sequence ID" value="GIY66385.1"/>
    <property type="molecule type" value="Genomic_DNA"/>
</dbReference>